<feature type="non-terminal residue" evidence="1">
    <location>
        <position position="1"/>
    </location>
</feature>
<organism evidence="1 2">
    <name type="scientific">Suillus fuscotomentosus</name>
    <dbReference type="NCBI Taxonomy" id="1912939"/>
    <lineage>
        <taxon>Eukaryota</taxon>
        <taxon>Fungi</taxon>
        <taxon>Dikarya</taxon>
        <taxon>Basidiomycota</taxon>
        <taxon>Agaricomycotina</taxon>
        <taxon>Agaricomycetes</taxon>
        <taxon>Agaricomycetidae</taxon>
        <taxon>Boletales</taxon>
        <taxon>Suillineae</taxon>
        <taxon>Suillaceae</taxon>
        <taxon>Suillus</taxon>
    </lineage>
</organism>
<accession>A0AAD4DQF0</accession>
<comment type="caution">
    <text evidence="1">The sequence shown here is derived from an EMBL/GenBank/DDBJ whole genome shotgun (WGS) entry which is preliminary data.</text>
</comment>
<proteinExistence type="predicted"/>
<sequence>LEPKDYIFPAIGANGIVHCGGPVSHDIIQAWIDEATTEAGIPRGAGDNFTTHTYSCDGA</sequence>
<dbReference type="RefSeq" id="XP_041217470.1">
    <property type="nucleotide sequence ID" value="XM_041376170.1"/>
</dbReference>
<evidence type="ECO:0000313" key="2">
    <source>
        <dbReference type="Proteomes" id="UP001195769"/>
    </source>
</evidence>
<gene>
    <name evidence="1" type="ORF">F5891DRAFT_965477</name>
</gene>
<name>A0AAD4DQF0_9AGAM</name>
<protein>
    <submittedName>
        <fullName evidence="1">Uncharacterized protein</fullName>
    </submittedName>
</protein>
<dbReference type="GeneID" id="64670468"/>
<dbReference type="Proteomes" id="UP001195769">
    <property type="component" value="Unassembled WGS sequence"/>
</dbReference>
<keyword evidence="2" id="KW-1185">Reference proteome</keyword>
<evidence type="ECO:0000313" key="1">
    <source>
        <dbReference type="EMBL" id="KAG1889609.1"/>
    </source>
</evidence>
<dbReference type="AlphaFoldDB" id="A0AAD4DQF0"/>
<reference evidence="1" key="1">
    <citation type="journal article" date="2020" name="New Phytol.">
        <title>Comparative genomics reveals dynamic genome evolution in host specialist ectomycorrhizal fungi.</title>
        <authorList>
            <person name="Lofgren L.A."/>
            <person name="Nguyen N.H."/>
            <person name="Vilgalys R."/>
            <person name="Ruytinx J."/>
            <person name="Liao H.L."/>
            <person name="Branco S."/>
            <person name="Kuo A."/>
            <person name="LaButti K."/>
            <person name="Lipzen A."/>
            <person name="Andreopoulos W."/>
            <person name="Pangilinan J."/>
            <person name="Riley R."/>
            <person name="Hundley H."/>
            <person name="Na H."/>
            <person name="Barry K."/>
            <person name="Grigoriev I.V."/>
            <person name="Stajich J.E."/>
            <person name="Kennedy P.G."/>
        </authorList>
    </citation>
    <scope>NUCLEOTIDE SEQUENCE</scope>
    <source>
        <strain evidence="1">FC203</strain>
    </source>
</reference>
<dbReference type="EMBL" id="JABBWK010000157">
    <property type="protein sequence ID" value="KAG1889609.1"/>
    <property type="molecule type" value="Genomic_DNA"/>
</dbReference>